<proteinExistence type="predicted"/>
<gene>
    <name evidence="1" type="ORF">HNAJ_LOCUS7344</name>
</gene>
<reference evidence="1 2" key="2">
    <citation type="submission" date="2018-11" db="EMBL/GenBank/DDBJ databases">
        <authorList>
            <consortium name="Pathogen Informatics"/>
        </authorList>
    </citation>
    <scope>NUCLEOTIDE SEQUENCE [LARGE SCALE GENOMIC DNA]</scope>
</reference>
<reference evidence="3" key="1">
    <citation type="submission" date="2017-02" db="UniProtKB">
        <authorList>
            <consortium name="WormBaseParasite"/>
        </authorList>
    </citation>
    <scope>IDENTIFICATION</scope>
</reference>
<dbReference type="Proteomes" id="UP000278807">
    <property type="component" value="Unassembled WGS sequence"/>
</dbReference>
<sequence>MKFCIHSRNDESFTIHCIYNCNCALSESDKLSPPP</sequence>
<evidence type="ECO:0000313" key="2">
    <source>
        <dbReference type="Proteomes" id="UP000278807"/>
    </source>
</evidence>
<dbReference type="WBParaSite" id="HNAJ_0000734801-mRNA-1">
    <property type="protein sequence ID" value="HNAJ_0000734801-mRNA-1"/>
    <property type="gene ID" value="HNAJ_0000734801"/>
</dbReference>
<dbReference type="EMBL" id="UZAE01012036">
    <property type="protein sequence ID" value="VDO03204.1"/>
    <property type="molecule type" value="Genomic_DNA"/>
</dbReference>
<keyword evidence="2" id="KW-1185">Reference proteome</keyword>
<protein>
    <submittedName>
        <fullName evidence="1 3">Uncharacterized protein</fullName>
    </submittedName>
</protein>
<accession>A0A0R3TJR3</accession>
<organism evidence="3">
    <name type="scientific">Rodentolepis nana</name>
    <name type="common">Dwarf tapeworm</name>
    <name type="synonym">Hymenolepis nana</name>
    <dbReference type="NCBI Taxonomy" id="102285"/>
    <lineage>
        <taxon>Eukaryota</taxon>
        <taxon>Metazoa</taxon>
        <taxon>Spiralia</taxon>
        <taxon>Lophotrochozoa</taxon>
        <taxon>Platyhelminthes</taxon>
        <taxon>Cestoda</taxon>
        <taxon>Eucestoda</taxon>
        <taxon>Cyclophyllidea</taxon>
        <taxon>Hymenolepididae</taxon>
        <taxon>Rodentolepis</taxon>
    </lineage>
</organism>
<dbReference type="AlphaFoldDB" id="A0A0R3TJR3"/>
<name>A0A0R3TJR3_RODNA</name>
<evidence type="ECO:0000313" key="3">
    <source>
        <dbReference type="WBParaSite" id="HNAJ_0000734801-mRNA-1"/>
    </source>
</evidence>
<evidence type="ECO:0000313" key="1">
    <source>
        <dbReference type="EMBL" id="VDO03204.1"/>
    </source>
</evidence>